<reference evidence="1" key="1">
    <citation type="submission" date="2020-04" db="EMBL/GenBank/DDBJ databases">
        <title>A chromosome-scale assembly and high-density genetic map of the yellow drum (Nibea albiflora) genome.</title>
        <authorList>
            <person name="Xu D."/>
            <person name="Zhang W."/>
            <person name="Chen R."/>
            <person name="Tan P."/>
            <person name="Wang L."/>
            <person name="Song H."/>
            <person name="Tian L."/>
            <person name="Zhu Q."/>
            <person name="Wang B."/>
        </authorList>
    </citation>
    <scope>NUCLEOTIDE SEQUENCE</scope>
    <source>
        <strain evidence="1">ZJHYS-2018</strain>
    </source>
</reference>
<name>A0ACB7EH04_NIBAL</name>
<dbReference type="EMBL" id="CM024795">
    <property type="protein sequence ID" value="KAG8001382.1"/>
    <property type="molecule type" value="Genomic_DNA"/>
</dbReference>
<evidence type="ECO:0000313" key="1">
    <source>
        <dbReference type="EMBL" id="KAG8001382.1"/>
    </source>
</evidence>
<organism evidence="1 2">
    <name type="scientific">Nibea albiflora</name>
    <name type="common">Yellow drum</name>
    <name type="synonym">Corvina albiflora</name>
    <dbReference type="NCBI Taxonomy" id="240163"/>
    <lineage>
        <taxon>Eukaryota</taxon>
        <taxon>Metazoa</taxon>
        <taxon>Chordata</taxon>
        <taxon>Craniata</taxon>
        <taxon>Vertebrata</taxon>
        <taxon>Euteleostomi</taxon>
        <taxon>Actinopterygii</taxon>
        <taxon>Neopterygii</taxon>
        <taxon>Teleostei</taxon>
        <taxon>Neoteleostei</taxon>
        <taxon>Acanthomorphata</taxon>
        <taxon>Eupercaria</taxon>
        <taxon>Sciaenidae</taxon>
        <taxon>Nibea</taxon>
    </lineage>
</organism>
<keyword evidence="2" id="KW-1185">Reference proteome</keyword>
<proteinExistence type="predicted"/>
<comment type="caution">
    <text evidence="1">The sequence shown here is derived from an EMBL/GenBank/DDBJ whole genome shotgun (WGS) entry which is preliminary data.</text>
</comment>
<gene>
    <name evidence="1" type="ORF">GBF38_007020</name>
</gene>
<accession>A0ACB7EH04</accession>
<dbReference type="Proteomes" id="UP000805704">
    <property type="component" value="Chromosome 7"/>
</dbReference>
<sequence>MCQPACRGGNKRSRNTSNPTLICPYRSTMGTQNFAQRTPPARSQTPMSVADVVLNSLNYQILKNTRRIALRIS</sequence>
<evidence type="ECO:0000313" key="2">
    <source>
        <dbReference type="Proteomes" id="UP000805704"/>
    </source>
</evidence>
<protein>
    <submittedName>
        <fullName evidence="1">Uncharacterized protein</fullName>
    </submittedName>
</protein>